<sequence length="218" mass="25151">MASIVPKSIGNFAKLPREIRAEIWQHLQIGPKGKITKETGKFGILLACRELYEEVSEHRYRNEILTFHLYPEPTCNLTWAMTSGGLCRALKGKDLADGCFRFVPYKRFQCIEIEIQAPDRWEARNFTMVRTKLRDLVQLLAQVDELPNIDIYLLETGPSWSTFLSRQESGPLDIEDPDEFSWHDFDFKVVLTAFFQLLNVRKVRIHCLPGLVPGDIVP</sequence>
<reference evidence="1 2" key="1">
    <citation type="submission" date="2016-05" db="EMBL/GenBank/DDBJ databases">
        <title>A degradative enzymes factory behind the ericoid mycorrhizal symbiosis.</title>
        <authorList>
            <consortium name="DOE Joint Genome Institute"/>
            <person name="Martino E."/>
            <person name="Morin E."/>
            <person name="Grelet G."/>
            <person name="Kuo A."/>
            <person name="Kohler A."/>
            <person name="Daghino S."/>
            <person name="Barry K."/>
            <person name="Choi C."/>
            <person name="Cichocki N."/>
            <person name="Clum A."/>
            <person name="Copeland A."/>
            <person name="Hainaut M."/>
            <person name="Haridas S."/>
            <person name="Labutti K."/>
            <person name="Lindquist E."/>
            <person name="Lipzen A."/>
            <person name="Khouja H.-R."/>
            <person name="Murat C."/>
            <person name="Ohm R."/>
            <person name="Olson A."/>
            <person name="Spatafora J."/>
            <person name="Veneault-Fourrey C."/>
            <person name="Henrissat B."/>
            <person name="Grigoriev I."/>
            <person name="Martin F."/>
            <person name="Perotto S."/>
        </authorList>
    </citation>
    <scope>NUCLEOTIDE SEQUENCE [LARGE SCALE GENOMIC DNA]</scope>
    <source>
        <strain evidence="1 2">UAMH 7357</strain>
    </source>
</reference>
<protein>
    <submittedName>
        <fullName evidence="1">Uncharacterized protein</fullName>
    </submittedName>
</protein>
<gene>
    <name evidence="1" type="ORF">NA56DRAFT_752399</name>
</gene>
<dbReference type="EMBL" id="KZ613500">
    <property type="protein sequence ID" value="PMD17372.1"/>
    <property type="molecule type" value="Genomic_DNA"/>
</dbReference>
<proteinExistence type="predicted"/>
<evidence type="ECO:0000313" key="1">
    <source>
        <dbReference type="EMBL" id="PMD17372.1"/>
    </source>
</evidence>
<name>A0A2J6PTM8_9HELO</name>
<evidence type="ECO:0000313" key="2">
    <source>
        <dbReference type="Proteomes" id="UP000235672"/>
    </source>
</evidence>
<dbReference type="Proteomes" id="UP000235672">
    <property type="component" value="Unassembled WGS sequence"/>
</dbReference>
<accession>A0A2J6PTM8</accession>
<dbReference type="AlphaFoldDB" id="A0A2J6PTM8"/>
<organism evidence="1 2">
    <name type="scientific">Hyaloscypha hepaticicola</name>
    <dbReference type="NCBI Taxonomy" id="2082293"/>
    <lineage>
        <taxon>Eukaryota</taxon>
        <taxon>Fungi</taxon>
        <taxon>Dikarya</taxon>
        <taxon>Ascomycota</taxon>
        <taxon>Pezizomycotina</taxon>
        <taxon>Leotiomycetes</taxon>
        <taxon>Helotiales</taxon>
        <taxon>Hyaloscyphaceae</taxon>
        <taxon>Hyaloscypha</taxon>
    </lineage>
</organism>
<keyword evidence="2" id="KW-1185">Reference proteome</keyword>
<dbReference type="OrthoDB" id="3940621at2759"/>
<dbReference type="STRING" id="1745343.A0A2J6PTM8"/>